<protein>
    <submittedName>
        <fullName evidence="2">SMI1 / KNR4 family protein</fullName>
    </submittedName>
</protein>
<dbReference type="EMBL" id="CP036317">
    <property type="protein sequence ID" value="QDV21468.1"/>
    <property type="molecule type" value="Genomic_DNA"/>
</dbReference>
<dbReference type="Pfam" id="PF09346">
    <property type="entry name" value="SMI1_KNR4"/>
    <property type="match status" value="1"/>
</dbReference>
<sequence length="142" mass="16135">MQFTNAGRKLSAEEIEKIESETGLRFPTSLRQFYLKQNGGEPDPYVLEHDELFISTVISKVLPLLSSHDNDTATDTYHNLVIGKALVPRSFFPFAVDGGGDYFFINCNTGGIHYIKSDRYPEMELIDLQTNLDGFWQLLQPE</sequence>
<accession>A0A518FYL9</accession>
<organism evidence="2 3">
    <name type="scientific">Gimesia panareensis</name>
    <dbReference type="NCBI Taxonomy" id="2527978"/>
    <lineage>
        <taxon>Bacteria</taxon>
        <taxon>Pseudomonadati</taxon>
        <taxon>Planctomycetota</taxon>
        <taxon>Planctomycetia</taxon>
        <taxon>Planctomycetales</taxon>
        <taxon>Planctomycetaceae</taxon>
        <taxon>Gimesia</taxon>
    </lineage>
</organism>
<dbReference type="Gene3D" id="3.40.1580.10">
    <property type="entry name" value="SMI1/KNR4-like"/>
    <property type="match status" value="1"/>
</dbReference>
<dbReference type="SUPFAM" id="SSF160631">
    <property type="entry name" value="SMI1/KNR4-like"/>
    <property type="match status" value="1"/>
</dbReference>
<name>A0A518FYL9_9PLAN</name>
<evidence type="ECO:0000259" key="1">
    <source>
        <dbReference type="SMART" id="SM00860"/>
    </source>
</evidence>
<dbReference type="RefSeq" id="WP_145460175.1">
    <property type="nucleotide sequence ID" value="NZ_CP036317.1"/>
</dbReference>
<proteinExistence type="predicted"/>
<dbReference type="OrthoDB" id="6637351at2"/>
<feature type="domain" description="Knr4/Smi1-like" evidence="1">
    <location>
        <begin position="9"/>
        <end position="141"/>
    </location>
</feature>
<dbReference type="SMART" id="SM00860">
    <property type="entry name" value="SMI1_KNR4"/>
    <property type="match status" value="1"/>
</dbReference>
<dbReference type="Proteomes" id="UP000320839">
    <property type="component" value="Chromosome"/>
</dbReference>
<dbReference type="AlphaFoldDB" id="A0A518FYL9"/>
<evidence type="ECO:0000313" key="2">
    <source>
        <dbReference type="EMBL" id="QDV21468.1"/>
    </source>
</evidence>
<evidence type="ECO:0000313" key="3">
    <source>
        <dbReference type="Proteomes" id="UP000320839"/>
    </source>
</evidence>
<reference evidence="2 3" key="1">
    <citation type="submission" date="2019-02" db="EMBL/GenBank/DDBJ databases">
        <title>Deep-cultivation of Planctomycetes and their phenomic and genomic characterization uncovers novel biology.</title>
        <authorList>
            <person name="Wiegand S."/>
            <person name="Jogler M."/>
            <person name="Boedeker C."/>
            <person name="Pinto D."/>
            <person name="Vollmers J."/>
            <person name="Rivas-Marin E."/>
            <person name="Kohn T."/>
            <person name="Peeters S.H."/>
            <person name="Heuer A."/>
            <person name="Rast P."/>
            <person name="Oberbeckmann S."/>
            <person name="Bunk B."/>
            <person name="Jeske O."/>
            <person name="Meyerdierks A."/>
            <person name="Storesund J.E."/>
            <person name="Kallscheuer N."/>
            <person name="Luecker S."/>
            <person name="Lage O.M."/>
            <person name="Pohl T."/>
            <person name="Merkel B.J."/>
            <person name="Hornburger P."/>
            <person name="Mueller R.-W."/>
            <person name="Bruemmer F."/>
            <person name="Labrenz M."/>
            <person name="Spormann A.M."/>
            <person name="Op den Camp H."/>
            <person name="Overmann J."/>
            <person name="Amann R."/>
            <person name="Jetten M.S.M."/>
            <person name="Mascher T."/>
            <person name="Medema M.H."/>
            <person name="Devos D.P."/>
            <person name="Kaster A.-K."/>
            <person name="Ovreas L."/>
            <person name="Rohde M."/>
            <person name="Galperin M.Y."/>
            <person name="Jogler C."/>
        </authorList>
    </citation>
    <scope>NUCLEOTIDE SEQUENCE [LARGE SCALE GENOMIC DNA]</scope>
    <source>
        <strain evidence="2 3">Pan153</strain>
    </source>
</reference>
<gene>
    <name evidence="2" type="ORF">Pan153_61560</name>
</gene>
<dbReference type="InterPro" id="IPR018958">
    <property type="entry name" value="Knr4/Smi1-like_dom"/>
</dbReference>
<dbReference type="InterPro" id="IPR037883">
    <property type="entry name" value="Knr4/Smi1-like_sf"/>
</dbReference>